<feature type="domain" description="TAP-C" evidence="13">
    <location>
        <begin position="607"/>
        <end position="660"/>
    </location>
</feature>
<comment type="function">
    <text evidence="9">Involved in the export of mRNA from the nucleus to the cytoplasm.</text>
</comment>
<keyword evidence="5" id="KW-0433">Leucine-rich repeat</keyword>
<feature type="compositionally biased region" description="Low complexity" evidence="11">
    <location>
        <begin position="78"/>
        <end position="89"/>
    </location>
</feature>
<dbReference type="Pfam" id="PF22602">
    <property type="entry name" value="NXF_NTF2"/>
    <property type="match status" value="1"/>
</dbReference>
<protein>
    <recommendedName>
        <fullName evidence="10">mRNA export factor MEX67</fullName>
    </recommendedName>
</protein>
<keyword evidence="4" id="KW-0963">Cytoplasm</keyword>
<dbReference type="InterPro" id="IPR040736">
    <property type="entry name" value="Mex67_RRM"/>
</dbReference>
<evidence type="ECO:0000256" key="7">
    <source>
        <dbReference type="ARBA" id="ARBA00022816"/>
    </source>
</evidence>
<reference evidence="14" key="1">
    <citation type="submission" date="2022-07" db="EMBL/GenBank/DDBJ databases">
        <title>Genome Sequence of Xylaria arbuscula.</title>
        <authorList>
            <person name="Buettner E."/>
        </authorList>
    </citation>
    <scope>NUCLEOTIDE SEQUENCE</scope>
    <source>
        <strain evidence="14">VT107</strain>
    </source>
</reference>
<dbReference type="Pfam" id="PF03943">
    <property type="entry name" value="TAP_C"/>
    <property type="match status" value="1"/>
</dbReference>
<comment type="similarity">
    <text evidence="2">Belongs to the NXF family.</text>
</comment>
<evidence type="ECO:0000256" key="10">
    <source>
        <dbReference type="ARBA" id="ARBA00069694"/>
    </source>
</evidence>
<feature type="region of interest" description="Disordered" evidence="11">
    <location>
        <begin position="1"/>
        <end position="118"/>
    </location>
</feature>
<dbReference type="Gene3D" id="3.10.450.50">
    <property type="match status" value="1"/>
</dbReference>
<feature type="compositionally biased region" description="Polar residues" evidence="11">
    <location>
        <begin position="13"/>
        <end position="28"/>
    </location>
</feature>
<evidence type="ECO:0000256" key="8">
    <source>
        <dbReference type="ARBA" id="ARBA00023242"/>
    </source>
</evidence>
<evidence type="ECO:0000256" key="2">
    <source>
        <dbReference type="ARBA" id="ARBA00009285"/>
    </source>
</evidence>
<dbReference type="InterPro" id="IPR018222">
    <property type="entry name" value="Nuclear_transport_factor_2_euk"/>
</dbReference>
<comment type="subcellular location">
    <subcellularLocation>
        <location evidence="1">Nucleus</location>
    </subcellularLocation>
</comment>
<evidence type="ECO:0000256" key="9">
    <source>
        <dbReference type="ARBA" id="ARBA00055253"/>
    </source>
</evidence>
<dbReference type="InterPro" id="IPR002075">
    <property type="entry name" value="NTF2_dom"/>
</dbReference>
<evidence type="ECO:0000259" key="12">
    <source>
        <dbReference type="PROSITE" id="PS50177"/>
    </source>
</evidence>
<feature type="compositionally biased region" description="Polar residues" evidence="11">
    <location>
        <begin position="91"/>
        <end position="110"/>
    </location>
</feature>
<dbReference type="FunFam" id="3.80.10.10:FF:000296">
    <property type="entry name" value="mRNA export factor MEX67"/>
    <property type="match status" value="1"/>
</dbReference>
<dbReference type="VEuPathDB" id="FungiDB:F4678DRAFT_423186"/>
<dbReference type="SUPFAM" id="SSF54427">
    <property type="entry name" value="NTF2-like"/>
    <property type="match status" value="1"/>
</dbReference>
<evidence type="ECO:0000256" key="5">
    <source>
        <dbReference type="ARBA" id="ARBA00022614"/>
    </source>
</evidence>
<dbReference type="GO" id="GO:0042272">
    <property type="term" value="C:nuclear RNA export factor complex"/>
    <property type="evidence" value="ECO:0007669"/>
    <property type="project" value="UniProtKB-ARBA"/>
</dbReference>
<evidence type="ECO:0000256" key="3">
    <source>
        <dbReference type="ARBA" id="ARBA00022448"/>
    </source>
</evidence>
<dbReference type="PANTHER" id="PTHR10662">
    <property type="entry name" value="NUCLEAR RNA EXPORT FACTOR"/>
    <property type="match status" value="1"/>
</dbReference>
<dbReference type="EMBL" id="JANPWZ010000065">
    <property type="protein sequence ID" value="KAJ3579726.1"/>
    <property type="molecule type" value="Genomic_DNA"/>
</dbReference>
<dbReference type="GO" id="GO:0003723">
    <property type="term" value="F:RNA binding"/>
    <property type="evidence" value="ECO:0007669"/>
    <property type="project" value="TreeGrafter"/>
</dbReference>
<dbReference type="FunFam" id="1.10.8.10:FF:000018">
    <property type="entry name" value="Nuclear RNA export factor 1"/>
    <property type="match status" value="1"/>
</dbReference>
<feature type="domain" description="NTF2" evidence="12">
    <location>
        <begin position="410"/>
        <end position="583"/>
    </location>
</feature>
<gene>
    <name evidence="14" type="ORF">NPX13_g842</name>
</gene>
<dbReference type="GO" id="GO:0016973">
    <property type="term" value="P:poly(A)+ mRNA export from nucleus"/>
    <property type="evidence" value="ECO:0007669"/>
    <property type="project" value="TreeGrafter"/>
</dbReference>
<evidence type="ECO:0000256" key="6">
    <source>
        <dbReference type="ARBA" id="ARBA00022737"/>
    </source>
</evidence>
<dbReference type="InterPro" id="IPR030217">
    <property type="entry name" value="NXF_fam"/>
</dbReference>
<keyword evidence="15" id="KW-1185">Reference proteome</keyword>
<accession>A0A9W8NN75</accession>
<evidence type="ECO:0000256" key="11">
    <source>
        <dbReference type="SAM" id="MobiDB-lite"/>
    </source>
</evidence>
<dbReference type="AlphaFoldDB" id="A0A9W8NN75"/>
<dbReference type="PROSITE" id="PS50177">
    <property type="entry name" value="NTF2_DOMAIN"/>
    <property type="match status" value="1"/>
</dbReference>
<dbReference type="InterPro" id="IPR005637">
    <property type="entry name" value="TAP_C_dom"/>
</dbReference>
<dbReference type="SUPFAM" id="SSF52058">
    <property type="entry name" value="L domain-like"/>
    <property type="match status" value="1"/>
</dbReference>
<dbReference type="Gene3D" id="3.80.10.10">
    <property type="entry name" value="Ribonuclease Inhibitor"/>
    <property type="match status" value="1"/>
</dbReference>
<name>A0A9W8NN75_9PEZI</name>
<dbReference type="CDD" id="cd14342">
    <property type="entry name" value="UBA_TAP-C"/>
    <property type="match status" value="1"/>
</dbReference>
<dbReference type="PROSITE" id="PS51281">
    <property type="entry name" value="TAP_C"/>
    <property type="match status" value="1"/>
</dbReference>
<keyword evidence="3" id="KW-0813">Transport</keyword>
<sequence length="661" mass="72717">MAPMGPKKGAAPNTRSTRNGQASTSKASSRGGISKRRDARPVKVDRDGDLNMDASTSGNASRSQPRRSNNNATSSGAPPRTSSRNPRPTAKAQQIIQRVLNGDSSQISTRRASRRTDAVPSVTLKVEGLKESKASSNEGGGLRDLLTFLERKSQTVGHITRPVRIKKSQINGDFVYITASKEDAEEILKVNNFMFAGATLRITEVPEGLPNRDATPLSSTALEMKEQLRSVLSTRYDVNAKLLNLSSLGEDPALNQMGFFRGEATPEKMFKALMAICEGLFKTPQAKRDAVVSISLAGNNINDVSQILSLTDTFPDIVNLDLSRNQFKDIKALQKWRHRLRSIQTLLLNENPIEIAAPSYKEEVAAWFPKLLNLSGVQVRTPEQVAAAAAASRPTPIPQGGPDFRDINRVGEGFITEFLTLYDTDRQNLAAKYYDEQSTFSVAVNTQSPHEPGVPLPTWGDYIKFSRNHMKRNYGPARQQRLFTGLGQIQGLWRQLPPTQHPNITAQFDKYIIDCHPIHGLADPAGQNPLGVDGMIMTVHGEFDDQELGTTKTTKRSFSRTFVLGPGAPGRNPIRVVTDMLSLKAFKKVPLAGPSPATVQAGAPDDQQKQQMLLELSKQTRMTPEYSRFCLDSANWNFEQALVSFHEKKAQIPPEAFMTAA</sequence>
<keyword evidence="8" id="KW-0539">Nucleus</keyword>
<evidence type="ECO:0000259" key="13">
    <source>
        <dbReference type="PROSITE" id="PS51281"/>
    </source>
</evidence>
<comment type="caution">
    <text evidence="14">The sequence shown here is derived from an EMBL/GenBank/DDBJ whole genome shotgun (WGS) entry which is preliminary data.</text>
</comment>
<evidence type="ECO:0000313" key="14">
    <source>
        <dbReference type="EMBL" id="KAJ3579726.1"/>
    </source>
</evidence>
<evidence type="ECO:0000256" key="4">
    <source>
        <dbReference type="ARBA" id="ARBA00022490"/>
    </source>
</evidence>
<dbReference type="InterPro" id="IPR032675">
    <property type="entry name" value="LRR_dom_sf"/>
</dbReference>
<dbReference type="InterPro" id="IPR057125">
    <property type="entry name" value="NXF1/2/3/5-like_LRR"/>
</dbReference>
<dbReference type="InterPro" id="IPR032710">
    <property type="entry name" value="NTF2-like_dom_sf"/>
</dbReference>
<keyword evidence="7" id="KW-0509">mRNA transport</keyword>
<keyword evidence="6" id="KW-0677">Repeat</keyword>
<dbReference type="PANTHER" id="PTHR10662:SF22">
    <property type="entry name" value="NUCLEAR RNA EXPORT FACTOR 1"/>
    <property type="match status" value="1"/>
</dbReference>
<organism evidence="14 15">
    <name type="scientific">Xylaria arbuscula</name>
    <dbReference type="NCBI Taxonomy" id="114810"/>
    <lineage>
        <taxon>Eukaryota</taxon>
        <taxon>Fungi</taxon>
        <taxon>Dikarya</taxon>
        <taxon>Ascomycota</taxon>
        <taxon>Pezizomycotina</taxon>
        <taxon>Sordariomycetes</taxon>
        <taxon>Xylariomycetidae</taxon>
        <taxon>Xylariales</taxon>
        <taxon>Xylariaceae</taxon>
        <taxon>Xylaria</taxon>
    </lineage>
</organism>
<dbReference type="Gene3D" id="1.10.8.10">
    <property type="entry name" value="DNA helicase RuvA subunit, C-terminal domain"/>
    <property type="match status" value="1"/>
</dbReference>
<dbReference type="InterPro" id="IPR009060">
    <property type="entry name" value="UBA-like_sf"/>
</dbReference>
<evidence type="ECO:0000313" key="15">
    <source>
        <dbReference type="Proteomes" id="UP001148614"/>
    </source>
</evidence>
<feature type="compositionally biased region" description="Polar residues" evidence="11">
    <location>
        <begin position="53"/>
        <end position="76"/>
    </location>
</feature>
<dbReference type="Pfam" id="PF18444">
    <property type="entry name" value="RRM_9"/>
    <property type="match status" value="1"/>
</dbReference>
<feature type="compositionally biased region" description="Basic and acidic residues" evidence="11">
    <location>
        <begin position="35"/>
        <end position="49"/>
    </location>
</feature>
<dbReference type="Proteomes" id="UP001148614">
    <property type="component" value="Unassembled WGS sequence"/>
</dbReference>
<proteinExistence type="inferred from homology"/>
<dbReference type="Pfam" id="PF24048">
    <property type="entry name" value="LRR_NXF1-5"/>
    <property type="match status" value="1"/>
</dbReference>
<dbReference type="SUPFAM" id="SSF46934">
    <property type="entry name" value="UBA-like"/>
    <property type="match status" value="1"/>
</dbReference>
<dbReference type="SMART" id="SM00804">
    <property type="entry name" value="TAP_C"/>
    <property type="match status" value="1"/>
</dbReference>
<evidence type="ECO:0000256" key="1">
    <source>
        <dbReference type="ARBA" id="ARBA00004123"/>
    </source>
</evidence>